<comment type="caution">
    <text evidence="1">The sequence shown here is derived from an EMBL/GenBank/DDBJ whole genome shotgun (WGS) entry which is preliminary data.</text>
</comment>
<protein>
    <submittedName>
        <fullName evidence="1">Uncharacterized protein</fullName>
    </submittedName>
</protein>
<proteinExistence type="predicted"/>
<name>A0ABQ1G4C0_9SPHN</name>
<dbReference type="EMBL" id="BMDW01000002">
    <property type="protein sequence ID" value="GGA37143.1"/>
    <property type="molecule type" value="Genomic_DNA"/>
</dbReference>
<evidence type="ECO:0000313" key="2">
    <source>
        <dbReference type="Proteomes" id="UP000618591"/>
    </source>
</evidence>
<organism evidence="1 2">
    <name type="scientific">Sphingomonas psychrolutea</name>
    <dbReference type="NCBI Taxonomy" id="1259676"/>
    <lineage>
        <taxon>Bacteria</taxon>
        <taxon>Pseudomonadati</taxon>
        <taxon>Pseudomonadota</taxon>
        <taxon>Alphaproteobacteria</taxon>
        <taxon>Sphingomonadales</taxon>
        <taxon>Sphingomonadaceae</taxon>
        <taxon>Sphingomonas</taxon>
    </lineage>
</organism>
<dbReference type="RefSeq" id="WP_188445146.1">
    <property type="nucleotide sequence ID" value="NZ_BMDW01000002.1"/>
</dbReference>
<keyword evidence="2" id="KW-1185">Reference proteome</keyword>
<reference evidence="2" key="1">
    <citation type="journal article" date="2019" name="Int. J. Syst. Evol. Microbiol.">
        <title>The Global Catalogue of Microorganisms (GCM) 10K type strain sequencing project: providing services to taxonomists for standard genome sequencing and annotation.</title>
        <authorList>
            <consortium name="The Broad Institute Genomics Platform"/>
            <consortium name="The Broad Institute Genome Sequencing Center for Infectious Disease"/>
            <person name="Wu L."/>
            <person name="Ma J."/>
        </authorList>
    </citation>
    <scope>NUCLEOTIDE SEQUENCE [LARGE SCALE GENOMIC DNA]</scope>
    <source>
        <strain evidence="2">CGMCC 1.10106</strain>
    </source>
</reference>
<accession>A0ABQ1G4C0</accession>
<dbReference type="InterPro" id="IPR011051">
    <property type="entry name" value="RmlC_Cupin_sf"/>
</dbReference>
<gene>
    <name evidence="1" type="ORF">GCM10011395_04340</name>
</gene>
<dbReference type="SUPFAM" id="SSF51182">
    <property type="entry name" value="RmlC-like cupins"/>
    <property type="match status" value="1"/>
</dbReference>
<evidence type="ECO:0000313" key="1">
    <source>
        <dbReference type="EMBL" id="GGA37143.1"/>
    </source>
</evidence>
<dbReference type="Proteomes" id="UP000618591">
    <property type="component" value="Unassembled WGS sequence"/>
</dbReference>
<sequence>MAHSKLEDLPSGGDRWPAIGHEGFRSIQWGDMEVGLTTVHAPLDCTEQYKFGGLPGGVCPCPHYGYVFEGRLRAQYPGSDWPEEVIEAGEAYFIPSGHVLIYDEPSRVLEFNPAAALQTCMDAIQKAIEKMTAAGIAAAPAETQGSAEATS</sequence>